<dbReference type="InterPro" id="IPR002201">
    <property type="entry name" value="Glyco_trans_9"/>
</dbReference>
<dbReference type="InterPro" id="IPR051199">
    <property type="entry name" value="LPS_LOS_Heptosyltrfase"/>
</dbReference>
<sequence>MSEKAPAICVLRLSALGDCINAFGLIGGLKRTYPQLDLLWVLDQRFASLFCDEHDHDLVPMIKLDFKQGTLHAKRSLKQALAERDQPFDALLNMQTSIKASVCSLAIKANKKYGYDAQRSREGQRFVINETVPSPENPHVLAGFMAFAETCGYPIAEPVWDFQLDPYVLDKAKCIVGHEKVFALCPCSANESKNWTLEGYVELCLYAHSQGMCVVLLGGNKANEINLCNAIAEQCHSKSQRHGATPFELINLCGKTNLRELAAFLSIAKIVVAPDSGSMHLASALGTPVIGLFARHDEQRVGPWNFMDLNVSVYHKLAQNELKGKPIPWRYRVRTADAMSHISPDQVISAFDRALERYRI</sequence>
<dbReference type="GO" id="GO:0009244">
    <property type="term" value="P:lipopolysaccharide core region biosynthetic process"/>
    <property type="evidence" value="ECO:0007669"/>
    <property type="project" value="TreeGrafter"/>
</dbReference>
<protein>
    <submittedName>
        <fullName evidence="3">Glycosyltransferase family 9 protein</fullName>
    </submittedName>
</protein>
<organism evidence="3 4">
    <name type="scientific">Candidatus Anaerobiospirillum pullistercoris</name>
    <dbReference type="NCBI Taxonomy" id="2838452"/>
    <lineage>
        <taxon>Bacteria</taxon>
        <taxon>Pseudomonadati</taxon>
        <taxon>Pseudomonadota</taxon>
        <taxon>Gammaproteobacteria</taxon>
        <taxon>Aeromonadales</taxon>
        <taxon>Succinivibrionaceae</taxon>
        <taxon>Anaerobiospirillum</taxon>
    </lineage>
</organism>
<dbReference type="AlphaFoldDB" id="A0A9D2B0K9"/>
<name>A0A9D2B0K9_9GAMM</name>
<evidence type="ECO:0000256" key="1">
    <source>
        <dbReference type="ARBA" id="ARBA00022676"/>
    </source>
</evidence>
<dbReference type="SUPFAM" id="SSF53756">
    <property type="entry name" value="UDP-Glycosyltransferase/glycogen phosphorylase"/>
    <property type="match status" value="1"/>
</dbReference>
<comment type="caution">
    <text evidence="3">The sequence shown here is derived from an EMBL/GenBank/DDBJ whole genome shotgun (WGS) entry which is preliminary data.</text>
</comment>
<keyword evidence="2" id="KW-0808">Transferase</keyword>
<dbReference type="PANTHER" id="PTHR30160:SF21">
    <property type="entry name" value="LIPOPOLYSACCHARIDE CORE HEPTOSYLTRANSFERASE OPSX"/>
    <property type="match status" value="1"/>
</dbReference>
<dbReference type="EMBL" id="DXEV01000089">
    <property type="protein sequence ID" value="HIX56740.1"/>
    <property type="molecule type" value="Genomic_DNA"/>
</dbReference>
<accession>A0A9D2B0K9</accession>
<dbReference type="Proteomes" id="UP000886829">
    <property type="component" value="Unassembled WGS sequence"/>
</dbReference>
<gene>
    <name evidence="3" type="ORF">H9850_04620</name>
</gene>
<proteinExistence type="predicted"/>
<reference evidence="3" key="2">
    <citation type="submission" date="2021-04" db="EMBL/GenBank/DDBJ databases">
        <authorList>
            <person name="Gilroy R."/>
        </authorList>
    </citation>
    <scope>NUCLEOTIDE SEQUENCE</scope>
    <source>
        <strain evidence="3">USASDec5-558</strain>
    </source>
</reference>
<keyword evidence="1" id="KW-0328">Glycosyltransferase</keyword>
<evidence type="ECO:0000313" key="3">
    <source>
        <dbReference type="EMBL" id="HIX56740.1"/>
    </source>
</evidence>
<dbReference type="GO" id="GO:0005829">
    <property type="term" value="C:cytosol"/>
    <property type="evidence" value="ECO:0007669"/>
    <property type="project" value="TreeGrafter"/>
</dbReference>
<dbReference type="Pfam" id="PF01075">
    <property type="entry name" value="Glyco_transf_9"/>
    <property type="match status" value="1"/>
</dbReference>
<dbReference type="GO" id="GO:0008713">
    <property type="term" value="F:ADP-heptose-lipopolysaccharide heptosyltransferase activity"/>
    <property type="evidence" value="ECO:0007669"/>
    <property type="project" value="TreeGrafter"/>
</dbReference>
<dbReference type="CDD" id="cd03789">
    <property type="entry name" value="GT9_LPS_heptosyltransferase"/>
    <property type="match status" value="1"/>
</dbReference>
<evidence type="ECO:0000313" key="4">
    <source>
        <dbReference type="Proteomes" id="UP000886829"/>
    </source>
</evidence>
<dbReference type="PANTHER" id="PTHR30160">
    <property type="entry name" value="TETRAACYLDISACCHARIDE 4'-KINASE-RELATED"/>
    <property type="match status" value="1"/>
</dbReference>
<reference evidence="3" key="1">
    <citation type="journal article" date="2021" name="PeerJ">
        <title>Extensive microbial diversity within the chicken gut microbiome revealed by metagenomics and culture.</title>
        <authorList>
            <person name="Gilroy R."/>
            <person name="Ravi A."/>
            <person name="Getino M."/>
            <person name="Pursley I."/>
            <person name="Horton D.L."/>
            <person name="Alikhan N.F."/>
            <person name="Baker D."/>
            <person name="Gharbi K."/>
            <person name="Hall N."/>
            <person name="Watson M."/>
            <person name="Adriaenssens E.M."/>
            <person name="Foster-Nyarko E."/>
            <person name="Jarju S."/>
            <person name="Secka A."/>
            <person name="Antonio M."/>
            <person name="Oren A."/>
            <person name="Chaudhuri R.R."/>
            <person name="La Ragione R."/>
            <person name="Hildebrand F."/>
            <person name="Pallen M.J."/>
        </authorList>
    </citation>
    <scope>NUCLEOTIDE SEQUENCE</scope>
    <source>
        <strain evidence="3">USASDec5-558</strain>
    </source>
</reference>
<evidence type="ECO:0000256" key="2">
    <source>
        <dbReference type="ARBA" id="ARBA00022679"/>
    </source>
</evidence>
<dbReference type="Gene3D" id="3.40.50.2000">
    <property type="entry name" value="Glycogen Phosphorylase B"/>
    <property type="match status" value="2"/>
</dbReference>